<sequence length="125" mass="13750">MKRIAGTIAAALAGGEWISLEEGEMGPLATEIVAKMREAWDGGHKFHAAEYGKSHDVFNPGCQYDRHFRELETLADQALQRRGCPPDQREWLLISPGRHHLLGGIEGRVKRILTAAHAAGIPESD</sequence>
<dbReference type="EMBL" id="MHKU01000016">
    <property type="protein sequence ID" value="OGY96928.1"/>
    <property type="molecule type" value="Genomic_DNA"/>
</dbReference>
<reference evidence="1 2" key="1">
    <citation type="journal article" date="2016" name="Nat. Commun.">
        <title>Thousands of microbial genomes shed light on interconnected biogeochemical processes in an aquifer system.</title>
        <authorList>
            <person name="Anantharaman K."/>
            <person name="Brown C.T."/>
            <person name="Hug L.A."/>
            <person name="Sharon I."/>
            <person name="Castelle C.J."/>
            <person name="Probst A.J."/>
            <person name="Thomas B.C."/>
            <person name="Singh A."/>
            <person name="Wilkins M.J."/>
            <person name="Karaoz U."/>
            <person name="Brodie E.L."/>
            <person name="Williams K.H."/>
            <person name="Hubbard S.S."/>
            <person name="Banfield J.F."/>
        </authorList>
    </citation>
    <scope>NUCLEOTIDE SEQUENCE [LARGE SCALE GENOMIC DNA]</scope>
</reference>
<name>A0A1G2C699_9BACT</name>
<accession>A0A1G2C699</accession>
<evidence type="ECO:0000313" key="2">
    <source>
        <dbReference type="Proteomes" id="UP000176648"/>
    </source>
</evidence>
<organism evidence="1 2">
    <name type="scientific">Candidatus Liptonbacteria bacterium GWB1_49_6</name>
    <dbReference type="NCBI Taxonomy" id="1798644"/>
    <lineage>
        <taxon>Bacteria</taxon>
        <taxon>Candidatus Liptoniibacteriota</taxon>
    </lineage>
</organism>
<dbReference type="Proteomes" id="UP000176648">
    <property type="component" value="Unassembled WGS sequence"/>
</dbReference>
<evidence type="ECO:0000313" key="1">
    <source>
        <dbReference type="EMBL" id="OGY96928.1"/>
    </source>
</evidence>
<comment type="caution">
    <text evidence="1">The sequence shown here is derived from an EMBL/GenBank/DDBJ whole genome shotgun (WGS) entry which is preliminary data.</text>
</comment>
<protein>
    <submittedName>
        <fullName evidence="1">Uncharacterized protein</fullName>
    </submittedName>
</protein>
<dbReference type="STRING" id="1798644.A2122_01065"/>
<gene>
    <name evidence="1" type="ORF">A2122_01065</name>
</gene>
<dbReference type="AlphaFoldDB" id="A0A1G2C699"/>
<proteinExistence type="predicted"/>